<reference evidence="3" key="1">
    <citation type="submission" date="2022-06" db="EMBL/GenBank/DDBJ databases">
        <title>Aeoliella straminimaris, a novel planctomycete from sediments.</title>
        <authorList>
            <person name="Vitorino I.R."/>
            <person name="Lage O.M."/>
        </authorList>
    </citation>
    <scope>NUCLEOTIDE SEQUENCE</scope>
    <source>
        <strain evidence="3">ICT_H6.2</strain>
    </source>
</reference>
<gene>
    <name evidence="3" type="ORF">NG895_07940</name>
</gene>
<proteinExistence type="predicted"/>
<accession>A0A9X2FDG2</accession>
<keyword evidence="4" id="KW-1185">Reference proteome</keyword>
<sequence>MLKHSFLLLVTCLVCPAMALAAEAKPEDSWEWLQQKLSMPTTLHVHKMPLNQVVELLEQQTGLQMIIDTTALDDLGLSPDEPVTVSLDSVTFGAMLDLAFKELELSWSLREKVVIITTEEEALIHQFVRVYQVDDLLQIADGYPDYDSVIDVIISTIASDTWVENGGPEAEIRPLPSSNALVISQTLQTHLQIEQLLIDIRRVRQRQGLAVTKSPMSSTRSAKPAAPRRIYYQPSSSAALPREYE</sequence>
<evidence type="ECO:0000256" key="1">
    <source>
        <dbReference type="SAM" id="MobiDB-lite"/>
    </source>
</evidence>
<feature type="signal peptide" evidence="2">
    <location>
        <begin position="1"/>
        <end position="21"/>
    </location>
</feature>
<keyword evidence="2" id="KW-0732">Signal</keyword>
<feature type="chain" id="PRO_5040927121" description="Type II/III secretion system protein" evidence="2">
    <location>
        <begin position="22"/>
        <end position="245"/>
    </location>
</feature>
<evidence type="ECO:0008006" key="5">
    <source>
        <dbReference type="Google" id="ProtNLM"/>
    </source>
</evidence>
<dbReference type="RefSeq" id="WP_252851939.1">
    <property type="nucleotide sequence ID" value="NZ_JAMXLR010000026.1"/>
</dbReference>
<evidence type="ECO:0000256" key="2">
    <source>
        <dbReference type="SAM" id="SignalP"/>
    </source>
</evidence>
<evidence type="ECO:0000313" key="4">
    <source>
        <dbReference type="Proteomes" id="UP001155241"/>
    </source>
</evidence>
<name>A0A9X2FDG2_9BACT</name>
<dbReference type="AlphaFoldDB" id="A0A9X2FDG2"/>
<dbReference type="EMBL" id="JAMXLR010000026">
    <property type="protein sequence ID" value="MCO6043836.1"/>
    <property type="molecule type" value="Genomic_DNA"/>
</dbReference>
<organism evidence="3 4">
    <name type="scientific">Aeoliella straminimaris</name>
    <dbReference type="NCBI Taxonomy" id="2954799"/>
    <lineage>
        <taxon>Bacteria</taxon>
        <taxon>Pseudomonadati</taxon>
        <taxon>Planctomycetota</taxon>
        <taxon>Planctomycetia</taxon>
        <taxon>Pirellulales</taxon>
        <taxon>Lacipirellulaceae</taxon>
        <taxon>Aeoliella</taxon>
    </lineage>
</organism>
<comment type="caution">
    <text evidence="3">The sequence shown here is derived from an EMBL/GenBank/DDBJ whole genome shotgun (WGS) entry which is preliminary data.</text>
</comment>
<feature type="region of interest" description="Disordered" evidence="1">
    <location>
        <begin position="211"/>
        <end position="245"/>
    </location>
</feature>
<dbReference type="Proteomes" id="UP001155241">
    <property type="component" value="Unassembled WGS sequence"/>
</dbReference>
<evidence type="ECO:0000313" key="3">
    <source>
        <dbReference type="EMBL" id="MCO6043836.1"/>
    </source>
</evidence>
<protein>
    <recommendedName>
        <fullName evidence="5">Type II/III secretion system protein</fullName>
    </recommendedName>
</protein>